<keyword evidence="1" id="KW-0489">Methyltransferase</keyword>
<dbReference type="GO" id="GO:0008168">
    <property type="term" value="F:methyltransferase activity"/>
    <property type="evidence" value="ECO:0007669"/>
    <property type="project" value="UniProtKB-KW"/>
</dbReference>
<dbReference type="SUPFAM" id="SSF53335">
    <property type="entry name" value="S-adenosyl-L-methionine-dependent methyltransferases"/>
    <property type="match status" value="1"/>
</dbReference>
<gene>
    <name evidence="1" type="ORF">E8L99_13465</name>
</gene>
<dbReference type="EMBL" id="CP039865">
    <property type="protein sequence ID" value="QCK88783.1"/>
    <property type="molecule type" value="Genomic_DNA"/>
</dbReference>
<organism evidence="1 2">
    <name type="scientific">Phreatobacter aquaticus</name>
    <dbReference type="NCBI Taxonomy" id="2570229"/>
    <lineage>
        <taxon>Bacteria</taxon>
        <taxon>Pseudomonadati</taxon>
        <taxon>Pseudomonadota</taxon>
        <taxon>Alphaproteobacteria</taxon>
        <taxon>Hyphomicrobiales</taxon>
        <taxon>Phreatobacteraceae</taxon>
        <taxon>Phreatobacter</taxon>
    </lineage>
</organism>
<reference evidence="1 2" key="1">
    <citation type="submission" date="2019-04" db="EMBL/GenBank/DDBJ databases">
        <title>Phreatobacter aquaticus sp. nov.</title>
        <authorList>
            <person name="Choi A."/>
            <person name="Baek K."/>
        </authorList>
    </citation>
    <scope>NUCLEOTIDE SEQUENCE [LARGE SCALE GENOMIC DNA]</scope>
    <source>
        <strain evidence="1 2">NMCR1094</strain>
    </source>
</reference>
<proteinExistence type="predicted"/>
<dbReference type="OrthoDB" id="5354021at2"/>
<dbReference type="Pfam" id="PF13578">
    <property type="entry name" value="Methyltransf_24"/>
    <property type="match status" value="1"/>
</dbReference>
<sequence>MSLWSDFQTNTKRPIHKWKHYFPAYERHFSRFVNTDVLMVEIGCGEGGSLQMWKRYLGPHARIVGIDINPACQAFAEDQIDVRIGDQSDQAFLAEVLAEFGTPDIVLDDGSHVMSHIQASFDLLYPQIAKNGVYMVEDLHTAYWDEFEGGLKRKSSFIEHCKDLVDELNADHARNALEPTEFTRSTLSMHFYDSIVVFEKGRHTQKAAPKIGSRTSALPQNFTGFWPKT</sequence>
<dbReference type="CDD" id="cd02440">
    <property type="entry name" value="AdoMet_MTases"/>
    <property type="match status" value="1"/>
</dbReference>
<dbReference type="InterPro" id="IPR029063">
    <property type="entry name" value="SAM-dependent_MTases_sf"/>
</dbReference>
<keyword evidence="1" id="KW-0808">Transferase</keyword>
<name>A0A4D7QS17_9HYPH</name>
<keyword evidence="2" id="KW-1185">Reference proteome</keyword>
<evidence type="ECO:0000313" key="1">
    <source>
        <dbReference type="EMBL" id="QCK88783.1"/>
    </source>
</evidence>
<dbReference type="AlphaFoldDB" id="A0A4D7QS17"/>
<protein>
    <submittedName>
        <fullName evidence="1">Class I SAM-dependent methyltransferase</fullName>
    </submittedName>
</protein>
<dbReference type="KEGG" id="paqt:E8L99_13465"/>
<dbReference type="GO" id="GO:0032259">
    <property type="term" value="P:methylation"/>
    <property type="evidence" value="ECO:0007669"/>
    <property type="project" value="UniProtKB-KW"/>
</dbReference>
<dbReference type="Gene3D" id="3.40.50.150">
    <property type="entry name" value="Vaccinia Virus protein VP39"/>
    <property type="match status" value="1"/>
</dbReference>
<dbReference type="Proteomes" id="UP000298588">
    <property type="component" value="Chromosome"/>
</dbReference>
<accession>A0A4D7QS17</accession>
<evidence type="ECO:0000313" key="2">
    <source>
        <dbReference type="Proteomes" id="UP000298588"/>
    </source>
</evidence>